<proteinExistence type="predicted"/>
<organism evidence="2 3">
    <name type="scientific">Bradyrhizobium niftali</name>
    <dbReference type="NCBI Taxonomy" id="2560055"/>
    <lineage>
        <taxon>Bacteria</taxon>
        <taxon>Pseudomonadati</taxon>
        <taxon>Pseudomonadota</taxon>
        <taxon>Alphaproteobacteria</taxon>
        <taxon>Hyphomicrobiales</taxon>
        <taxon>Nitrobacteraceae</taxon>
        <taxon>Bradyrhizobium</taxon>
    </lineage>
</organism>
<keyword evidence="3" id="KW-1185">Reference proteome</keyword>
<reference evidence="2 3" key="1">
    <citation type="submission" date="2019-03" db="EMBL/GenBank/DDBJ databases">
        <title>Bradyrhizobium diversity isolated from nodules of Chamaecrista fasciculata.</title>
        <authorList>
            <person name="Klepa M.S."/>
            <person name="Urquiaga M.O."/>
            <person name="Hungria M."/>
            <person name="Delamuta J.R."/>
        </authorList>
    </citation>
    <scope>NUCLEOTIDE SEQUENCE [LARGE SCALE GENOMIC DNA]</scope>
    <source>
        <strain evidence="2 3">CNPSo 3448</strain>
    </source>
</reference>
<dbReference type="Proteomes" id="UP000297966">
    <property type="component" value="Unassembled WGS sequence"/>
</dbReference>
<dbReference type="EMBL" id="SPQT01000002">
    <property type="protein sequence ID" value="TFV49628.1"/>
    <property type="molecule type" value="Genomic_DNA"/>
</dbReference>
<feature type="domain" description="IraD/Gp25-like" evidence="1">
    <location>
        <begin position="31"/>
        <end position="121"/>
    </location>
</feature>
<evidence type="ECO:0000313" key="3">
    <source>
        <dbReference type="Proteomes" id="UP000297966"/>
    </source>
</evidence>
<dbReference type="RefSeq" id="WP_135173275.1">
    <property type="nucleotide sequence ID" value="NZ_SPQT01000002.1"/>
</dbReference>
<dbReference type="SUPFAM" id="SSF160719">
    <property type="entry name" value="gpW/gp25-like"/>
    <property type="match status" value="1"/>
</dbReference>
<evidence type="ECO:0000313" key="2">
    <source>
        <dbReference type="EMBL" id="TFV49628.1"/>
    </source>
</evidence>
<dbReference type="InterPro" id="IPR007048">
    <property type="entry name" value="IraD/Gp25-like"/>
</dbReference>
<dbReference type="Pfam" id="PF04965">
    <property type="entry name" value="GPW_gp25"/>
    <property type="match status" value="1"/>
</dbReference>
<evidence type="ECO:0000259" key="1">
    <source>
        <dbReference type="Pfam" id="PF04965"/>
    </source>
</evidence>
<name>A0A4Y9M3M8_9BRAD</name>
<protein>
    <submittedName>
        <fullName evidence="2">Baseplate protein</fullName>
    </submittedName>
</protein>
<gene>
    <name evidence="2" type="ORF">E4K65_05355</name>
</gene>
<dbReference type="Gene3D" id="3.10.450.40">
    <property type="match status" value="1"/>
</dbReference>
<accession>A0A4Y9M3M8</accession>
<dbReference type="AlphaFoldDB" id="A0A4Y9M3M8"/>
<dbReference type="OrthoDB" id="9802846at2"/>
<comment type="caution">
    <text evidence="2">The sequence shown here is derived from an EMBL/GenBank/DDBJ whole genome shotgun (WGS) entry which is preliminary data.</text>
</comment>
<sequence>MTPAARLPRPFLGQGLRFPLEIVGGALAVSRGEAKIAESIRFLLSTAKGERTMRPTLGCGIHDLVFAPGNSQTDVFVAEAVRDTLVNNEPRIDVLDIGAERSPQEPNLILIRLVYRIRENNSVTSLVYPYFVTEGTAA</sequence>